<evidence type="ECO:0000313" key="8">
    <source>
        <dbReference type="EMBL" id="KWT82520.1"/>
    </source>
</evidence>
<keyword evidence="2" id="KW-0004">4Fe-4S</keyword>
<protein>
    <submittedName>
        <fullName evidence="8">Radical SAM protein</fullName>
    </submittedName>
</protein>
<evidence type="ECO:0000256" key="3">
    <source>
        <dbReference type="ARBA" id="ARBA00022691"/>
    </source>
</evidence>
<dbReference type="SUPFAM" id="SSF102114">
    <property type="entry name" value="Radical SAM enzymes"/>
    <property type="match status" value="1"/>
</dbReference>
<feature type="domain" description="4Fe4S-binding SPASM" evidence="7">
    <location>
        <begin position="326"/>
        <end position="392"/>
    </location>
</feature>
<evidence type="ECO:0000256" key="6">
    <source>
        <dbReference type="ARBA" id="ARBA00023014"/>
    </source>
</evidence>
<evidence type="ECO:0000313" key="9">
    <source>
        <dbReference type="Proteomes" id="UP000060487"/>
    </source>
</evidence>
<evidence type="ECO:0000256" key="2">
    <source>
        <dbReference type="ARBA" id="ARBA00022485"/>
    </source>
</evidence>
<dbReference type="EMBL" id="LNQR01000087">
    <property type="protein sequence ID" value="KWT82520.1"/>
    <property type="molecule type" value="Genomic_DNA"/>
</dbReference>
<dbReference type="Pfam" id="PF13186">
    <property type="entry name" value="SPASM"/>
    <property type="match status" value="1"/>
</dbReference>
<dbReference type="SFLD" id="SFLDG01387">
    <property type="entry name" value="BtrN-like_SPASM_domain_contain"/>
    <property type="match status" value="1"/>
</dbReference>
<keyword evidence="6" id="KW-0411">Iron-sulfur</keyword>
<comment type="cofactor">
    <cofactor evidence="1">
        <name>[4Fe-4S] cluster</name>
        <dbReference type="ChEBI" id="CHEBI:49883"/>
    </cofactor>
</comment>
<dbReference type="InterPro" id="IPR058240">
    <property type="entry name" value="rSAM_sf"/>
</dbReference>
<keyword evidence="9" id="KW-1185">Reference proteome</keyword>
<evidence type="ECO:0000256" key="4">
    <source>
        <dbReference type="ARBA" id="ARBA00022723"/>
    </source>
</evidence>
<dbReference type="PANTHER" id="PTHR11228">
    <property type="entry name" value="RADICAL SAM DOMAIN PROTEIN"/>
    <property type="match status" value="1"/>
</dbReference>
<dbReference type="CDD" id="cd21109">
    <property type="entry name" value="SPASM"/>
    <property type="match status" value="1"/>
</dbReference>
<sequence>MPSDLNKQIFGPFTVKTKYARRLLKDLSSFKYLFLSGSHAEFKNFLYSKTMVPTGEGSQKWLYYLTDYRKIKKDPFNAPLPKYIEMETTTLCNKRCHICEYIYWPKDEQVKRHLTLDEFKHVVNQIPDLRWANLTGEGSSFLNKDYPLMLKYLSDKTKASIWLVDHLSDITQEQLIQDVFPFVKGIYVSCDAATKTTYESIKAGCNFDNVVANLRAIIDYKRRHKTPFPHLTFRYVILNNNMHEMPQFLDLLNSIAEAHEWGGSSSYVEFTGLLFFPEIEHYFVDEVPQAIIKELLKRKGGIDFQFVHAEQKRNPPLERCDAWMEPYIMLPGYVLPCCSVMMSNRRPFLRHYSFGNVFEKDFKELWRGDYYSRFRKTVLDPCGAVPSLCVGCRAFQTQHRIDKYGIWDIHK</sequence>
<dbReference type="InterPro" id="IPR007197">
    <property type="entry name" value="rSAM"/>
</dbReference>
<dbReference type="RefSeq" id="WP_236861724.1">
    <property type="nucleotide sequence ID" value="NZ_LNQR01000087.1"/>
</dbReference>
<dbReference type="InterPro" id="IPR034391">
    <property type="entry name" value="AdoMet-like_SPASM_containing"/>
</dbReference>
<organism evidence="8 9">
    <name type="scientific">Candidatus Magnetominusculus xianensis</name>
    <dbReference type="NCBI Taxonomy" id="1748249"/>
    <lineage>
        <taxon>Bacteria</taxon>
        <taxon>Pseudomonadati</taxon>
        <taxon>Nitrospirota</taxon>
        <taxon>Nitrospiria</taxon>
        <taxon>Nitrospirales</taxon>
        <taxon>Nitrospiraceae</taxon>
        <taxon>Candidatus Magnetominusculus</taxon>
    </lineage>
</organism>
<keyword evidence="5" id="KW-0408">Iron</keyword>
<dbReference type="SFLD" id="SFLDS00029">
    <property type="entry name" value="Radical_SAM"/>
    <property type="match status" value="1"/>
</dbReference>
<name>A0ABR5SD28_9BACT</name>
<evidence type="ECO:0000256" key="5">
    <source>
        <dbReference type="ARBA" id="ARBA00023004"/>
    </source>
</evidence>
<dbReference type="SFLD" id="SFLDG01067">
    <property type="entry name" value="SPASM/twitch_domain_containing"/>
    <property type="match status" value="1"/>
</dbReference>
<evidence type="ECO:0000256" key="1">
    <source>
        <dbReference type="ARBA" id="ARBA00001966"/>
    </source>
</evidence>
<dbReference type="InterPro" id="IPR023885">
    <property type="entry name" value="4Fe4S-binding_SPASM_dom"/>
</dbReference>
<dbReference type="InterPro" id="IPR013785">
    <property type="entry name" value="Aldolase_TIM"/>
</dbReference>
<evidence type="ECO:0000259" key="7">
    <source>
        <dbReference type="Pfam" id="PF13186"/>
    </source>
</evidence>
<dbReference type="PANTHER" id="PTHR11228:SF7">
    <property type="entry name" value="PQQA PEPTIDE CYCLASE"/>
    <property type="match status" value="1"/>
</dbReference>
<dbReference type="InterPro" id="IPR050377">
    <property type="entry name" value="Radical_SAM_PqqE_MftC-like"/>
</dbReference>
<reference evidence="8 9" key="1">
    <citation type="submission" date="2015-11" db="EMBL/GenBank/DDBJ databases">
        <authorList>
            <person name="Lin W."/>
        </authorList>
    </citation>
    <scope>NUCLEOTIDE SEQUENCE [LARGE SCALE GENOMIC DNA]</scope>
    <source>
        <strain evidence="8 9">HCH-1</strain>
    </source>
</reference>
<comment type="caution">
    <text evidence="8">The sequence shown here is derived from an EMBL/GenBank/DDBJ whole genome shotgun (WGS) entry which is preliminary data.</text>
</comment>
<keyword evidence="4" id="KW-0479">Metal-binding</keyword>
<proteinExistence type="predicted"/>
<gene>
    <name evidence="8" type="ORF">ASN18_2462</name>
</gene>
<dbReference type="Gene3D" id="3.20.20.70">
    <property type="entry name" value="Aldolase class I"/>
    <property type="match status" value="1"/>
</dbReference>
<accession>A0ABR5SD28</accession>
<dbReference type="Proteomes" id="UP000060487">
    <property type="component" value="Unassembled WGS sequence"/>
</dbReference>
<keyword evidence="3" id="KW-0949">S-adenosyl-L-methionine</keyword>